<accession>A0AA46E0A6</accession>
<keyword evidence="5" id="KW-0548">Nucleotidyltransferase</keyword>
<dbReference type="GO" id="GO:0008408">
    <property type="term" value="F:3'-5' exonuclease activity"/>
    <property type="evidence" value="ECO:0007669"/>
    <property type="project" value="InterPro"/>
</dbReference>
<evidence type="ECO:0000256" key="4">
    <source>
        <dbReference type="ARBA" id="ARBA00022679"/>
    </source>
</evidence>
<dbReference type="RefSeq" id="WP_134112025.1">
    <property type="nucleotide sequence ID" value="NZ_SOBG01000001.1"/>
</dbReference>
<dbReference type="EMBL" id="SOBG01000001">
    <property type="protein sequence ID" value="TDT72404.1"/>
    <property type="molecule type" value="Genomic_DNA"/>
</dbReference>
<evidence type="ECO:0000256" key="8">
    <source>
        <dbReference type="ARBA" id="ARBA00023125"/>
    </source>
</evidence>
<keyword evidence="13" id="KW-1185">Reference proteome</keyword>
<evidence type="ECO:0000259" key="11">
    <source>
        <dbReference type="Pfam" id="PF02768"/>
    </source>
</evidence>
<dbReference type="Gene3D" id="3.70.10.10">
    <property type="match status" value="1"/>
</dbReference>
<dbReference type="NCBIfam" id="TIGR00663">
    <property type="entry name" value="dnan"/>
    <property type="match status" value="1"/>
</dbReference>
<evidence type="ECO:0000256" key="3">
    <source>
        <dbReference type="ARBA" id="ARBA00022490"/>
    </source>
</evidence>
<keyword evidence="8" id="KW-0238">DNA-binding</keyword>
<proteinExistence type="inferred from homology"/>
<keyword evidence="4" id="KW-0808">Transferase</keyword>
<evidence type="ECO:0000256" key="1">
    <source>
        <dbReference type="ARBA" id="ARBA00004496"/>
    </source>
</evidence>
<feature type="domain" description="DNA polymerase III beta sliding clamp N-terminal" evidence="9">
    <location>
        <begin position="1"/>
        <end position="114"/>
    </location>
</feature>
<dbReference type="GO" id="GO:0003677">
    <property type="term" value="F:DNA binding"/>
    <property type="evidence" value="ECO:0007669"/>
    <property type="project" value="UniProtKB-KW"/>
</dbReference>
<dbReference type="GO" id="GO:0006271">
    <property type="term" value="P:DNA strand elongation involved in DNA replication"/>
    <property type="evidence" value="ECO:0007669"/>
    <property type="project" value="TreeGrafter"/>
</dbReference>
<evidence type="ECO:0000256" key="5">
    <source>
        <dbReference type="ARBA" id="ARBA00022695"/>
    </source>
</evidence>
<evidence type="ECO:0000259" key="10">
    <source>
        <dbReference type="Pfam" id="PF02767"/>
    </source>
</evidence>
<keyword evidence="6" id="KW-0235">DNA replication</keyword>
<dbReference type="Pfam" id="PF00712">
    <property type="entry name" value="DNA_pol3_beta"/>
    <property type="match status" value="1"/>
</dbReference>
<dbReference type="Pfam" id="PF02768">
    <property type="entry name" value="DNA_pol3_beta_3"/>
    <property type="match status" value="1"/>
</dbReference>
<evidence type="ECO:0000259" key="9">
    <source>
        <dbReference type="Pfam" id="PF00712"/>
    </source>
</evidence>
<dbReference type="PANTHER" id="PTHR30478">
    <property type="entry name" value="DNA POLYMERASE III SUBUNIT BETA"/>
    <property type="match status" value="1"/>
</dbReference>
<dbReference type="AlphaFoldDB" id="A0AA46E0A6"/>
<comment type="subcellular location">
    <subcellularLocation>
        <location evidence="1">Cytoplasm</location>
    </subcellularLocation>
</comment>
<dbReference type="GO" id="GO:0005737">
    <property type="term" value="C:cytoplasm"/>
    <property type="evidence" value="ECO:0007669"/>
    <property type="project" value="UniProtKB-SubCell"/>
</dbReference>
<dbReference type="InterPro" id="IPR001001">
    <property type="entry name" value="DNA_polIII_beta"/>
</dbReference>
<dbReference type="InterPro" id="IPR022634">
    <property type="entry name" value="DNA_polIII_beta_N"/>
</dbReference>
<feature type="domain" description="DNA polymerase III beta sliding clamp central" evidence="10">
    <location>
        <begin position="135"/>
        <end position="237"/>
    </location>
</feature>
<dbReference type="PANTHER" id="PTHR30478:SF0">
    <property type="entry name" value="BETA SLIDING CLAMP"/>
    <property type="match status" value="1"/>
</dbReference>
<dbReference type="SUPFAM" id="SSF55979">
    <property type="entry name" value="DNA clamp"/>
    <property type="match status" value="3"/>
</dbReference>
<comment type="caution">
    <text evidence="12">The sequence shown here is derived from an EMBL/GenBank/DDBJ whole genome shotgun (WGS) entry which is preliminary data.</text>
</comment>
<evidence type="ECO:0000313" key="12">
    <source>
        <dbReference type="EMBL" id="TDT72404.1"/>
    </source>
</evidence>
<evidence type="ECO:0000256" key="7">
    <source>
        <dbReference type="ARBA" id="ARBA00022932"/>
    </source>
</evidence>
<dbReference type="SMART" id="SM00480">
    <property type="entry name" value="POL3Bc"/>
    <property type="match status" value="1"/>
</dbReference>
<dbReference type="Proteomes" id="UP000294678">
    <property type="component" value="Unassembled WGS sequence"/>
</dbReference>
<organism evidence="12 13">
    <name type="scientific">Hypnocyclicus thermotrophus</name>
    <dbReference type="NCBI Taxonomy" id="1627895"/>
    <lineage>
        <taxon>Bacteria</taxon>
        <taxon>Fusobacteriati</taxon>
        <taxon>Fusobacteriota</taxon>
        <taxon>Fusobacteriia</taxon>
        <taxon>Fusobacteriales</taxon>
        <taxon>Fusobacteriaceae</taxon>
        <taxon>Hypnocyclicus</taxon>
    </lineage>
</organism>
<dbReference type="InterPro" id="IPR022637">
    <property type="entry name" value="DNA_polIII_beta_cen"/>
</dbReference>
<keyword evidence="3" id="KW-0963">Cytoplasm</keyword>
<dbReference type="InterPro" id="IPR022635">
    <property type="entry name" value="DNA_polIII_beta_C"/>
</dbReference>
<gene>
    <name evidence="12" type="ORF">EV215_0208</name>
</gene>
<dbReference type="CDD" id="cd00140">
    <property type="entry name" value="beta_clamp"/>
    <property type="match status" value="1"/>
</dbReference>
<protein>
    <submittedName>
        <fullName evidence="12">DNA polymerase-3 subunit beta</fullName>
    </submittedName>
</protein>
<name>A0AA46E0A6_9FUSO</name>
<evidence type="ECO:0000256" key="6">
    <source>
        <dbReference type="ARBA" id="ARBA00022705"/>
    </source>
</evidence>
<reference evidence="12 13" key="1">
    <citation type="submission" date="2019-03" db="EMBL/GenBank/DDBJ databases">
        <title>Genomic Encyclopedia of Type Strains, Phase IV (KMG-IV): sequencing the most valuable type-strain genomes for metagenomic binning, comparative biology and taxonomic classification.</title>
        <authorList>
            <person name="Goeker M."/>
        </authorList>
    </citation>
    <scope>NUCLEOTIDE SEQUENCE [LARGE SCALE GENOMIC DNA]</scope>
    <source>
        <strain evidence="12 13">DSM 100055</strain>
    </source>
</reference>
<feature type="domain" description="DNA polymerase III beta sliding clamp C-terminal" evidence="11">
    <location>
        <begin position="248"/>
        <end position="360"/>
    </location>
</feature>
<dbReference type="GO" id="GO:0003887">
    <property type="term" value="F:DNA-directed DNA polymerase activity"/>
    <property type="evidence" value="ECO:0007669"/>
    <property type="project" value="UniProtKB-KW"/>
</dbReference>
<evidence type="ECO:0000313" key="13">
    <source>
        <dbReference type="Proteomes" id="UP000294678"/>
    </source>
</evidence>
<dbReference type="Pfam" id="PF02767">
    <property type="entry name" value="DNA_pol3_beta_2"/>
    <property type="match status" value="1"/>
</dbReference>
<comment type="similarity">
    <text evidence="2">Belongs to the beta sliding clamp family.</text>
</comment>
<evidence type="ECO:0000256" key="2">
    <source>
        <dbReference type="ARBA" id="ARBA00010752"/>
    </source>
</evidence>
<dbReference type="Gene3D" id="3.10.150.10">
    <property type="entry name" value="DNA Polymerase III, subunit A, domain 2"/>
    <property type="match status" value="1"/>
</dbReference>
<dbReference type="InterPro" id="IPR046938">
    <property type="entry name" value="DNA_clamp_sf"/>
</dbReference>
<dbReference type="GO" id="GO:0009360">
    <property type="term" value="C:DNA polymerase III complex"/>
    <property type="evidence" value="ECO:0007669"/>
    <property type="project" value="InterPro"/>
</dbReference>
<keyword evidence="7" id="KW-0239">DNA-directed DNA polymerase</keyword>
<sequence>MKVKVNRQEFIEILSDLSIIIRDNPVRPIISGTKLIAHENNILEFKGTTLEMSMVAKIPALVEEPGEVVFKVPLVLEYIKLLEEENIDLEYKDGVIFIHRAEFSVFDTDDYPNIRQLNEGIKFNIDILDLLDGFEKVKMSAATSSDNVSINCIRMEYNENNIHFVATDTYRLAYFKLEANIEEEFGISIPLETVQAFLKIFKSYSGEVEFTIQDSYLQIQTDKITIFTRLIDSKFPDYKNILKNIPTDKKMEVNNEEFNNSLKKVLTVAKINMDTKDAAIFSFTGNKMTVIATSGRAKTTQKIDMIKDGGDFRASLNTRYVLDFTTKIKKNIIIYGINSSSMFVFKEVKNDNYYYILMPLALRE</sequence>